<keyword evidence="5" id="KW-1185">Reference proteome</keyword>
<protein>
    <submittedName>
        <fullName evidence="4">Nitroreductase</fullName>
    </submittedName>
</protein>
<evidence type="ECO:0000313" key="5">
    <source>
        <dbReference type="Proteomes" id="UP000621500"/>
    </source>
</evidence>
<dbReference type="Gene3D" id="2.30.110.10">
    <property type="entry name" value="Electron Transport, Fmn-binding Protein, Chain A"/>
    <property type="match status" value="1"/>
</dbReference>
<proteinExistence type="inferred from homology"/>
<evidence type="ECO:0000256" key="1">
    <source>
        <dbReference type="ARBA" id="ARBA00008710"/>
    </source>
</evidence>
<evidence type="ECO:0000256" key="3">
    <source>
        <dbReference type="SAM" id="MobiDB-lite"/>
    </source>
</evidence>
<evidence type="ECO:0000256" key="2">
    <source>
        <dbReference type="ARBA" id="ARBA00049106"/>
    </source>
</evidence>
<evidence type="ECO:0000313" key="4">
    <source>
        <dbReference type="EMBL" id="GIG94954.1"/>
    </source>
</evidence>
<comment type="similarity">
    <text evidence="1">Belongs to the F420H(2)-dependent quinone reductase family.</text>
</comment>
<gene>
    <name evidence="4" type="ORF">Pma05_15270</name>
</gene>
<comment type="caution">
    <text evidence="4">The sequence shown here is derived from an EMBL/GenBank/DDBJ whole genome shotgun (WGS) entry which is preliminary data.</text>
</comment>
<dbReference type="InterPro" id="IPR004378">
    <property type="entry name" value="F420H2_quin_Rdtase"/>
</dbReference>
<dbReference type="Pfam" id="PF04075">
    <property type="entry name" value="F420H2_quin_red"/>
    <property type="match status" value="1"/>
</dbReference>
<reference evidence="4 5" key="1">
    <citation type="submission" date="2021-01" db="EMBL/GenBank/DDBJ databases">
        <title>Whole genome shotgun sequence of Plantactinospora mayteni NBRC 109088.</title>
        <authorList>
            <person name="Komaki H."/>
            <person name="Tamura T."/>
        </authorList>
    </citation>
    <scope>NUCLEOTIDE SEQUENCE [LARGE SCALE GENOMIC DNA]</scope>
    <source>
        <strain evidence="4 5">NBRC 109088</strain>
    </source>
</reference>
<organism evidence="4 5">
    <name type="scientific">Plantactinospora mayteni</name>
    <dbReference type="NCBI Taxonomy" id="566021"/>
    <lineage>
        <taxon>Bacteria</taxon>
        <taxon>Bacillati</taxon>
        <taxon>Actinomycetota</taxon>
        <taxon>Actinomycetes</taxon>
        <taxon>Micromonosporales</taxon>
        <taxon>Micromonosporaceae</taxon>
        <taxon>Plantactinospora</taxon>
    </lineage>
</organism>
<sequence>MTSDDKLGRVTIGNERGEVRDSPTGWVSAHIQRYLETDGAEGHDYNGFPTLLLTTRGRKSGALRRTALIYGRDADRYVLVASNGAAAQNPGWFLNLVADPEVRVQVRADRFTARARVVDPAERSRLWELMAGIFPMYRTYAEQAPRQIPVVLLERR</sequence>
<dbReference type="PANTHER" id="PTHR39428:SF1">
    <property type="entry name" value="F420H(2)-DEPENDENT QUINONE REDUCTASE RV1261C"/>
    <property type="match status" value="1"/>
</dbReference>
<comment type="catalytic activity">
    <reaction evidence="2">
        <text>oxidized coenzyme F420-(gamma-L-Glu)(n) + a quinol + H(+) = reduced coenzyme F420-(gamma-L-Glu)(n) + a quinone</text>
        <dbReference type="Rhea" id="RHEA:39663"/>
        <dbReference type="Rhea" id="RHEA-COMP:12939"/>
        <dbReference type="Rhea" id="RHEA-COMP:14378"/>
        <dbReference type="ChEBI" id="CHEBI:15378"/>
        <dbReference type="ChEBI" id="CHEBI:24646"/>
        <dbReference type="ChEBI" id="CHEBI:132124"/>
        <dbReference type="ChEBI" id="CHEBI:133980"/>
        <dbReference type="ChEBI" id="CHEBI:139511"/>
    </reaction>
</comment>
<accession>A0ABQ4EK24</accession>
<dbReference type="NCBIfam" id="TIGR00026">
    <property type="entry name" value="hi_GC_TIGR00026"/>
    <property type="match status" value="1"/>
</dbReference>
<dbReference type="Proteomes" id="UP000621500">
    <property type="component" value="Unassembled WGS sequence"/>
</dbReference>
<name>A0ABQ4EK24_9ACTN</name>
<dbReference type="PANTHER" id="PTHR39428">
    <property type="entry name" value="F420H(2)-DEPENDENT QUINONE REDUCTASE RV1261C"/>
    <property type="match status" value="1"/>
</dbReference>
<dbReference type="EMBL" id="BONX01000008">
    <property type="protein sequence ID" value="GIG94954.1"/>
    <property type="molecule type" value="Genomic_DNA"/>
</dbReference>
<feature type="region of interest" description="Disordered" evidence="3">
    <location>
        <begin position="1"/>
        <end position="21"/>
    </location>
</feature>
<dbReference type="SUPFAM" id="SSF50475">
    <property type="entry name" value="FMN-binding split barrel"/>
    <property type="match status" value="1"/>
</dbReference>
<dbReference type="InterPro" id="IPR012349">
    <property type="entry name" value="Split_barrel_FMN-bd"/>
</dbReference>